<dbReference type="Proteomes" id="UP000217895">
    <property type="component" value="Chromosome"/>
</dbReference>
<dbReference type="EMBL" id="AP018203">
    <property type="protein sequence ID" value="BAY54497.1"/>
    <property type="molecule type" value="Genomic_DNA"/>
</dbReference>
<evidence type="ECO:0000313" key="2">
    <source>
        <dbReference type="Proteomes" id="UP000217895"/>
    </source>
</evidence>
<organism evidence="1 2">
    <name type="scientific">Leptolyngbya boryana NIES-2135</name>
    <dbReference type="NCBI Taxonomy" id="1973484"/>
    <lineage>
        <taxon>Bacteria</taxon>
        <taxon>Bacillati</taxon>
        <taxon>Cyanobacteriota</taxon>
        <taxon>Cyanophyceae</taxon>
        <taxon>Leptolyngbyales</taxon>
        <taxon>Leptolyngbyaceae</taxon>
        <taxon>Leptolyngbya group</taxon>
        <taxon>Leptolyngbya</taxon>
    </lineage>
</organism>
<name>A0A1Z4JDH1_LEPBY</name>
<proteinExistence type="predicted"/>
<accession>A0A1Z4JDH1</accession>
<dbReference type="InterPro" id="IPR001387">
    <property type="entry name" value="Cro/C1-type_HTH"/>
</dbReference>
<dbReference type="AlphaFoldDB" id="A0A1Z4JDH1"/>
<gene>
    <name evidence="1" type="ORF">NIES2135_13140</name>
</gene>
<evidence type="ECO:0008006" key="3">
    <source>
        <dbReference type="Google" id="ProtNLM"/>
    </source>
</evidence>
<reference evidence="1 2" key="1">
    <citation type="submission" date="2017-06" db="EMBL/GenBank/DDBJ databases">
        <title>Genome sequencing of cyanobaciteial culture collection at National Institute for Environmental Studies (NIES).</title>
        <authorList>
            <person name="Hirose Y."/>
            <person name="Shimura Y."/>
            <person name="Fujisawa T."/>
            <person name="Nakamura Y."/>
            <person name="Kawachi M."/>
        </authorList>
    </citation>
    <scope>NUCLEOTIDE SEQUENCE [LARGE SCALE GENOMIC DNA]</scope>
    <source>
        <strain evidence="1 2">NIES-2135</strain>
    </source>
</reference>
<dbReference type="GO" id="GO:0003677">
    <property type="term" value="F:DNA binding"/>
    <property type="evidence" value="ECO:0007669"/>
    <property type="project" value="InterPro"/>
</dbReference>
<evidence type="ECO:0000313" key="1">
    <source>
        <dbReference type="EMBL" id="BAY54497.1"/>
    </source>
</evidence>
<dbReference type="SUPFAM" id="SSF47413">
    <property type="entry name" value="lambda repressor-like DNA-binding domains"/>
    <property type="match status" value="1"/>
</dbReference>
<sequence>MGKAGKALRQVLSTYGISQNRLAVTMGINRSTVHQWVNEISDPLAEAVTHVIKALRELNTTAAEDFIDLYLERQAPPSAPEPEDNL</sequence>
<dbReference type="CDD" id="cd00093">
    <property type="entry name" value="HTH_XRE"/>
    <property type="match status" value="1"/>
</dbReference>
<dbReference type="Gene3D" id="1.10.260.40">
    <property type="entry name" value="lambda repressor-like DNA-binding domains"/>
    <property type="match status" value="1"/>
</dbReference>
<keyword evidence="2" id="KW-1185">Reference proteome</keyword>
<dbReference type="InterPro" id="IPR010982">
    <property type="entry name" value="Lambda_DNA-bd_dom_sf"/>
</dbReference>
<protein>
    <recommendedName>
        <fullName evidence="3">HTH cro/C1-type domain-containing protein</fullName>
    </recommendedName>
</protein>